<dbReference type="PROSITE" id="PS50835">
    <property type="entry name" value="IG_LIKE"/>
    <property type="match status" value="1"/>
</dbReference>
<dbReference type="InterPro" id="IPR007110">
    <property type="entry name" value="Ig-like_dom"/>
</dbReference>
<keyword evidence="4" id="KW-1185">Reference proteome</keyword>
<gene>
    <name evidence="3" type="ORF">AMECASPLE_037307</name>
</gene>
<evidence type="ECO:0000259" key="2">
    <source>
        <dbReference type="PROSITE" id="PS50835"/>
    </source>
</evidence>
<sequence>MPVVCNTKVYSNIVVTGSIDTLNPVVIVAPPQNATVVVGHTAVMECMAQGQPKPLVSWSRQGRTFNSLFPQSSSFCILVTVWPLPMWLFTVILKPYYYQASMLSALFLFMT</sequence>
<organism evidence="3 4">
    <name type="scientific">Ameca splendens</name>
    <dbReference type="NCBI Taxonomy" id="208324"/>
    <lineage>
        <taxon>Eukaryota</taxon>
        <taxon>Metazoa</taxon>
        <taxon>Chordata</taxon>
        <taxon>Craniata</taxon>
        <taxon>Vertebrata</taxon>
        <taxon>Euteleostomi</taxon>
        <taxon>Actinopterygii</taxon>
        <taxon>Neopterygii</taxon>
        <taxon>Teleostei</taxon>
        <taxon>Neoteleostei</taxon>
        <taxon>Acanthomorphata</taxon>
        <taxon>Ovalentaria</taxon>
        <taxon>Atherinomorphae</taxon>
        <taxon>Cyprinodontiformes</taxon>
        <taxon>Goodeidae</taxon>
        <taxon>Ameca</taxon>
    </lineage>
</organism>
<dbReference type="InterPro" id="IPR036179">
    <property type="entry name" value="Ig-like_dom_sf"/>
</dbReference>
<comment type="caution">
    <text evidence="3">The sequence shown here is derived from an EMBL/GenBank/DDBJ whole genome shotgun (WGS) entry which is preliminary data.</text>
</comment>
<dbReference type="Pfam" id="PF13927">
    <property type="entry name" value="Ig_3"/>
    <property type="match status" value="1"/>
</dbReference>
<feature type="transmembrane region" description="Helical" evidence="1">
    <location>
        <begin position="72"/>
        <end position="93"/>
    </location>
</feature>
<keyword evidence="1" id="KW-1133">Transmembrane helix</keyword>
<evidence type="ECO:0000313" key="3">
    <source>
        <dbReference type="EMBL" id="MEQ2289833.1"/>
    </source>
</evidence>
<dbReference type="EMBL" id="JAHRIP010025060">
    <property type="protein sequence ID" value="MEQ2289833.1"/>
    <property type="molecule type" value="Genomic_DNA"/>
</dbReference>
<reference evidence="3 4" key="1">
    <citation type="submission" date="2021-06" db="EMBL/GenBank/DDBJ databases">
        <authorList>
            <person name="Palmer J.M."/>
        </authorList>
    </citation>
    <scope>NUCLEOTIDE SEQUENCE [LARGE SCALE GENOMIC DNA]</scope>
    <source>
        <strain evidence="3 4">AS_MEX2019</strain>
        <tissue evidence="3">Muscle</tissue>
    </source>
</reference>
<dbReference type="SUPFAM" id="SSF48726">
    <property type="entry name" value="Immunoglobulin"/>
    <property type="match status" value="1"/>
</dbReference>
<dbReference type="Proteomes" id="UP001469553">
    <property type="component" value="Unassembled WGS sequence"/>
</dbReference>
<keyword evidence="1" id="KW-0472">Membrane</keyword>
<keyword evidence="1" id="KW-0812">Transmembrane</keyword>
<dbReference type="Gene3D" id="2.60.40.10">
    <property type="entry name" value="Immunoglobulins"/>
    <property type="match status" value="1"/>
</dbReference>
<proteinExistence type="predicted"/>
<evidence type="ECO:0000313" key="4">
    <source>
        <dbReference type="Proteomes" id="UP001469553"/>
    </source>
</evidence>
<accession>A0ABV0Y8E8</accession>
<dbReference type="InterPro" id="IPR013783">
    <property type="entry name" value="Ig-like_fold"/>
</dbReference>
<name>A0ABV0Y8E8_9TELE</name>
<evidence type="ECO:0000256" key="1">
    <source>
        <dbReference type="SAM" id="Phobius"/>
    </source>
</evidence>
<feature type="domain" description="Ig-like" evidence="2">
    <location>
        <begin position="24"/>
        <end position="62"/>
    </location>
</feature>
<protein>
    <recommendedName>
        <fullName evidence="2">Ig-like domain-containing protein</fullName>
    </recommendedName>
</protein>